<dbReference type="GO" id="GO:0009307">
    <property type="term" value="P:DNA restriction-modification system"/>
    <property type="evidence" value="ECO:0007669"/>
    <property type="project" value="UniProtKB-KW"/>
</dbReference>
<sequence>MISDNQKFNKTIQPSSAFLSDLKIKLPEFFAENGSFDIDKFKNQLDDNNINELSEGYQLDFIGKNYARRQAGEMPTTVIVPDEKQNKGEGKDSNNLFFTGDNLEVLRHLQNNYQNKIDVIYIDPPYNTGSDGFVYPDSFEYSDDQLKDMFELDDDQVERLKSIQGKSSHSAWLTFMYPRLVLAKRILTTNGVIFISIDDNEQANLTMLMNEVFGDINLVANIHCQLSTTQGMKVRAAKQGNIVKNAEYVLCYTKSGKKNVAKNPIYDFRPEYDEHYSLFKKEDGTICQLSDVYDYHHPKDLNIDKSLGLAEAYEKSNDFKEFVRSHLANIVCLDKIGNVFDTNKLCNNQWKKVEHNGRTYFLTVDGKGKRKQLLVLKDSWGVAGLKSIFETDFKRHSEPR</sequence>
<protein>
    <submittedName>
        <fullName evidence="7">Site-specific DNA-methyltransferase</fullName>
    </submittedName>
</protein>
<evidence type="ECO:0000256" key="5">
    <source>
        <dbReference type="ARBA" id="ARBA00022747"/>
    </source>
</evidence>
<keyword evidence="3 7" id="KW-0808">Transferase</keyword>
<dbReference type="RefSeq" id="WP_143443231.1">
    <property type="nucleotide sequence ID" value="NZ_NCXI01000103.1"/>
</dbReference>
<dbReference type="InterPro" id="IPR002941">
    <property type="entry name" value="DNA_methylase_N4/N6"/>
</dbReference>
<comment type="similarity">
    <text evidence="1">Belongs to the N(4)/N(6)-methyltransferase family.</text>
</comment>
<dbReference type="InterPro" id="IPR002052">
    <property type="entry name" value="DNA_methylase_N6_adenine_CS"/>
</dbReference>
<evidence type="ECO:0000256" key="3">
    <source>
        <dbReference type="ARBA" id="ARBA00022679"/>
    </source>
</evidence>
<dbReference type="PROSITE" id="PS00092">
    <property type="entry name" value="N6_MTASE"/>
    <property type="match status" value="1"/>
</dbReference>
<dbReference type="Gene3D" id="3.40.50.150">
    <property type="entry name" value="Vaccinia Virus protein VP39"/>
    <property type="match status" value="1"/>
</dbReference>
<dbReference type="SUPFAM" id="SSF53335">
    <property type="entry name" value="S-adenosyl-L-methionine-dependent methyltransferases"/>
    <property type="match status" value="1"/>
</dbReference>
<dbReference type="InterPro" id="IPR029063">
    <property type="entry name" value="SAM-dependent_MTases_sf"/>
</dbReference>
<evidence type="ECO:0000313" key="7">
    <source>
        <dbReference type="EMBL" id="PAK77509.1"/>
    </source>
</evidence>
<keyword evidence="5" id="KW-0680">Restriction system</keyword>
<dbReference type="GO" id="GO:0032259">
    <property type="term" value="P:methylation"/>
    <property type="evidence" value="ECO:0007669"/>
    <property type="project" value="UniProtKB-KW"/>
</dbReference>
<dbReference type="GO" id="GO:0003677">
    <property type="term" value="F:DNA binding"/>
    <property type="evidence" value="ECO:0007669"/>
    <property type="project" value="InterPro"/>
</dbReference>
<dbReference type="EMBL" id="NCXI01000103">
    <property type="protein sequence ID" value="PAK77509.1"/>
    <property type="molecule type" value="Genomic_DNA"/>
</dbReference>
<feature type="domain" description="DNA methylase N-4/N-6" evidence="6">
    <location>
        <begin position="117"/>
        <end position="277"/>
    </location>
</feature>
<dbReference type="InterPro" id="IPR002295">
    <property type="entry name" value="N4/N6-MTase_EcoPI_Mod-like"/>
</dbReference>
<evidence type="ECO:0000256" key="2">
    <source>
        <dbReference type="ARBA" id="ARBA00022603"/>
    </source>
</evidence>
<reference evidence="7 8" key="1">
    <citation type="submission" date="2017-04" db="EMBL/GenBank/DDBJ databases">
        <title>Kefir bacterial isolates.</title>
        <authorList>
            <person name="Kim Y."/>
            <person name="Blasche S."/>
            <person name="Patil K.R."/>
        </authorList>
    </citation>
    <scope>NUCLEOTIDE SEQUENCE [LARGE SCALE GENOMIC DNA]</scope>
    <source>
        <strain evidence="7 8">OG2</strain>
    </source>
</reference>
<gene>
    <name evidence="7" type="ORF">B8W98_10480</name>
</gene>
<organism evidence="7 8">
    <name type="scientific">Lentilactobacillus parakefiri</name>
    <dbReference type="NCBI Taxonomy" id="152332"/>
    <lineage>
        <taxon>Bacteria</taxon>
        <taxon>Bacillati</taxon>
        <taxon>Bacillota</taxon>
        <taxon>Bacilli</taxon>
        <taxon>Lactobacillales</taxon>
        <taxon>Lactobacillaceae</taxon>
        <taxon>Lentilactobacillus</taxon>
    </lineage>
</organism>
<evidence type="ECO:0000256" key="1">
    <source>
        <dbReference type="ARBA" id="ARBA00006594"/>
    </source>
</evidence>
<dbReference type="Proteomes" id="UP000216802">
    <property type="component" value="Unassembled WGS sequence"/>
</dbReference>
<evidence type="ECO:0000259" key="6">
    <source>
        <dbReference type="Pfam" id="PF01555"/>
    </source>
</evidence>
<keyword evidence="2 7" id="KW-0489">Methyltransferase</keyword>
<dbReference type="AlphaFoldDB" id="A0A269XWD8"/>
<feature type="non-terminal residue" evidence="7">
    <location>
        <position position="400"/>
    </location>
</feature>
<keyword evidence="4" id="KW-0949">S-adenosyl-L-methionine</keyword>
<proteinExistence type="inferred from homology"/>
<dbReference type="PRINTS" id="PR00506">
    <property type="entry name" value="D21N6MTFRASE"/>
</dbReference>
<dbReference type="GO" id="GO:0008170">
    <property type="term" value="F:N-methyltransferase activity"/>
    <property type="evidence" value="ECO:0007669"/>
    <property type="project" value="InterPro"/>
</dbReference>
<evidence type="ECO:0000313" key="8">
    <source>
        <dbReference type="Proteomes" id="UP000216802"/>
    </source>
</evidence>
<name>A0A269XWD8_9LACO</name>
<evidence type="ECO:0000256" key="4">
    <source>
        <dbReference type="ARBA" id="ARBA00022691"/>
    </source>
</evidence>
<comment type="caution">
    <text evidence="7">The sequence shown here is derived from an EMBL/GenBank/DDBJ whole genome shotgun (WGS) entry which is preliminary data.</text>
</comment>
<dbReference type="Pfam" id="PF01555">
    <property type="entry name" value="N6_N4_Mtase"/>
    <property type="match status" value="1"/>
</dbReference>
<accession>A0A269XWD8</accession>